<protein>
    <submittedName>
        <fullName evidence="2">YHYH domain-containing protein</fullName>
    </submittedName>
</protein>
<dbReference type="AlphaFoldDB" id="A0AAW3X0S4"/>
<feature type="chain" id="PRO_5043980357" evidence="1">
    <location>
        <begin position="22"/>
        <end position="193"/>
    </location>
</feature>
<sequence>MKRFKKFGTALLSCMMLTASFATVSNMTMITAEAHPGRTDAQGGHHDYKNKSGLGSYHYHCGDHEAHLHPNGVCPYKNGAVSNGNTSGQTQTQSAGNQNQVAEQMNTYQPVFDANYYYMNNPDLQLVVGLDSQKLFEHFYTCGMAEGRRASENFDVSVYKVNNPDLAAVFGDDLKAYYTHYVQSGQLENRVCK</sequence>
<dbReference type="NCBIfam" id="NF033223">
    <property type="entry name" value="YHYH_alt"/>
    <property type="match status" value="1"/>
</dbReference>
<evidence type="ECO:0000256" key="1">
    <source>
        <dbReference type="SAM" id="SignalP"/>
    </source>
</evidence>
<proteinExistence type="predicted"/>
<reference evidence="2 3" key="1">
    <citation type="submission" date="2020-08" db="EMBL/GenBank/DDBJ databases">
        <title>Genome public.</title>
        <authorList>
            <person name="Liu C."/>
            <person name="Sun Q."/>
        </authorList>
    </citation>
    <scope>NUCLEOTIDE SEQUENCE [LARGE SCALE GENOMIC DNA]</scope>
    <source>
        <strain evidence="2 3">BX14</strain>
    </source>
</reference>
<dbReference type="Proteomes" id="UP000653904">
    <property type="component" value="Unassembled WGS sequence"/>
</dbReference>
<feature type="signal peptide" evidence="1">
    <location>
        <begin position="1"/>
        <end position="21"/>
    </location>
</feature>
<accession>A0AAW3X0S4</accession>
<comment type="caution">
    <text evidence="2">The sequence shown here is derived from an EMBL/GenBank/DDBJ whole genome shotgun (WGS) entry which is preliminary data.</text>
</comment>
<name>A0AAW3X0S4_9CLOT</name>
<keyword evidence="1" id="KW-0732">Signal</keyword>
<evidence type="ECO:0000313" key="3">
    <source>
        <dbReference type="Proteomes" id="UP000653904"/>
    </source>
</evidence>
<organism evidence="2 3">
    <name type="scientific">Clostridium segne</name>
    <dbReference type="NCBI Taxonomy" id="2763038"/>
    <lineage>
        <taxon>Bacteria</taxon>
        <taxon>Bacillati</taxon>
        <taxon>Bacillota</taxon>
        <taxon>Clostridia</taxon>
        <taxon>Eubacteriales</taxon>
        <taxon>Clostridiaceae</taxon>
        <taxon>Clostridium</taxon>
    </lineage>
</organism>
<gene>
    <name evidence="2" type="ORF">H8S19_03150</name>
</gene>
<dbReference type="RefSeq" id="WP_118651545.1">
    <property type="nucleotide sequence ID" value="NZ_JACOOW010000004.1"/>
</dbReference>
<dbReference type="EMBL" id="JACOOW010000004">
    <property type="protein sequence ID" value="MBC5656077.1"/>
    <property type="molecule type" value="Genomic_DNA"/>
</dbReference>
<keyword evidence="3" id="KW-1185">Reference proteome</keyword>
<dbReference type="InterPro" id="IPR047773">
    <property type="entry name" value="YHYH_dom_bact"/>
</dbReference>
<evidence type="ECO:0000313" key="2">
    <source>
        <dbReference type="EMBL" id="MBC5656077.1"/>
    </source>
</evidence>